<sequence>SPSHIDDGKSMTRMEQLTGEQEELCLELTLRPMASEPRPGFFLCVYCNRKFVTSQALGGHQNAHKHERNVAKRRRQAAAARQGAPAAAPDERLPWHGGGFMSAAWTAAPAVKAHKHGRSRPEHGGAVVDVDLSLRL</sequence>
<feature type="region of interest" description="Disordered" evidence="2">
    <location>
        <begin position="56"/>
        <end position="93"/>
    </location>
</feature>
<keyword evidence="1" id="KW-0479">Metal-binding</keyword>
<dbReference type="InterPro" id="IPR045320">
    <property type="entry name" value="JAGGED/SL1-like"/>
</dbReference>
<dbReference type="PANTHER" id="PTHR45730">
    <property type="entry name" value="ZINC FINGER PROTEIN JAGGED"/>
    <property type="match status" value="1"/>
</dbReference>
<dbReference type="PANTHER" id="PTHR45730:SF137">
    <property type="entry name" value="OS09G0430600 PROTEIN"/>
    <property type="match status" value="1"/>
</dbReference>
<dbReference type="Gramene" id="AET4Gv20843700.1">
    <property type="protein sequence ID" value="AET4Gv20843700.1"/>
    <property type="gene ID" value="AET4Gv20843700"/>
</dbReference>
<dbReference type="STRING" id="200361.A0A453J9R9"/>
<keyword evidence="1" id="KW-0863">Zinc-finger</keyword>
<dbReference type="PROSITE" id="PS00028">
    <property type="entry name" value="ZINC_FINGER_C2H2_1"/>
    <property type="match status" value="1"/>
</dbReference>
<dbReference type="AlphaFoldDB" id="A0A453J9R9"/>
<evidence type="ECO:0000259" key="3">
    <source>
        <dbReference type="PROSITE" id="PS50157"/>
    </source>
</evidence>
<evidence type="ECO:0000313" key="4">
    <source>
        <dbReference type="EnsemblPlants" id="AET4Gv20843700.1"/>
    </source>
</evidence>
<dbReference type="InterPro" id="IPR036236">
    <property type="entry name" value="Znf_C2H2_sf"/>
</dbReference>
<accession>A0A453J9R9</accession>
<dbReference type="Gene3D" id="3.30.160.60">
    <property type="entry name" value="Classic Zinc Finger"/>
    <property type="match status" value="1"/>
</dbReference>
<dbReference type="SUPFAM" id="SSF57667">
    <property type="entry name" value="beta-beta-alpha zinc fingers"/>
    <property type="match status" value="1"/>
</dbReference>
<name>A0A453J9R9_AEGTS</name>
<reference evidence="5" key="2">
    <citation type="journal article" date="2017" name="Nat. Plants">
        <title>The Aegilops tauschii genome reveals multiple impacts of transposons.</title>
        <authorList>
            <person name="Zhao G."/>
            <person name="Zou C."/>
            <person name="Li K."/>
            <person name="Wang K."/>
            <person name="Li T."/>
            <person name="Gao L."/>
            <person name="Zhang X."/>
            <person name="Wang H."/>
            <person name="Yang Z."/>
            <person name="Liu X."/>
            <person name="Jiang W."/>
            <person name="Mao L."/>
            <person name="Kong X."/>
            <person name="Jiao Y."/>
            <person name="Jia J."/>
        </authorList>
    </citation>
    <scope>NUCLEOTIDE SEQUENCE [LARGE SCALE GENOMIC DNA]</scope>
    <source>
        <strain evidence="5">cv. AL8/78</strain>
    </source>
</reference>
<feature type="compositionally biased region" description="Low complexity" evidence="2">
    <location>
        <begin position="77"/>
        <end position="88"/>
    </location>
</feature>
<dbReference type="EnsemblPlants" id="AET4Gv20843700.1">
    <property type="protein sequence ID" value="AET4Gv20843700.1"/>
    <property type="gene ID" value="AET4Gv20843700"/>
</dbReference>
<feature type="domain" description="C2H2-type" evidence="3">
    <location>
        <begin position="42"/>
        <end position="69"/>
    </location>
</feature>
<feature type="compositionally biased region" description="Basic residues" evidence="2">
    <location>
        <begin position="62"/>
        <end position="76"/>
    </location>
</feature>
<reference evidence="4" key="5">
    <citation type="journal article" date="2021" name="G3 (Bethesda)">
        <title>Aegilops tauschii genome assembly Aet v5.0 features greater sequence contiguity and improved annotation.</title>
        <authorList>
            <person name="Wang L."/>
            <person name="Zhu T."/>
            <person name="Rodriguez J.C."/>
            <person name="Deal K.R."/>
            <person name="Dubcovsky J."/>
            <person name="McGuire P.E."/>
            <person name="Lux T."/>
            <person name="Spannagl M."/>
            <person name="Mayer K.F.X."/>
            <person name="Baldrich P."/>
            <person name="Meyers B.C."/>
            <person name="Huo N."/>
            <person name="Gu Y.Q."/>
            <person name="Zhou H."/>
            <person name="Devos K.M."/>
            <person name="Bennetzen J.L."/>
            <person name="Unver T."/>
            <person name="Budak H."/>
            <person name="Gulick P.J."/>
            <person name="Galiba G."/>
            <person name="Kalapos B."/>
            <person name="Nelson D.R."/>
            <person name="Li P."/>
            <person name="You F.M."/>
            <person name="Luo M.C."/>
            <person name="Dvorak J."/>
        </authorList>
    </citation>
    <scope>NUCLEOTIDE SEQUENCE [LARGE SCALE GENOMIC DNA]</scope>
    <source>
        <strain evidence="4">cv. AL8/78</strain>
    </source>
</reference>
<organism evidence="4 5">
    <name type="scientific">Aegilops tauschii subsp. strangulata</name>
    <name type="common">Goatgrass</name>
    <dbReference type="NCBI Taxonomy" id="200361"/>
    <lineage>
        <taxon>Eukaryota</taxon>
        <taxon>Viridiplantae</taxon>
        <taxon>Streptophyta</taxon>
        <taxon>Embryophyta</taxon>
        <taxon>Tracheophyta</taxon>
        <taxon>Spermatophyta</taxon>
        <taxon>Magnoliopsida</taxon>
        <taxon>Liliopsida</taxon>
        <taxon>Poales</taxon>
        <taxon>Poaceae</taxon>
        <taxon>BOP clade</taxon>
        <taxon>Pooideae</taxon>
        <taxon>Triticodae</taxon>
        <taxon>Triticeae</taxon>
        <taxon>Triticinae</taxon>
        <taxon>Aegilops</taxon>
    </lineage>
</organism>
<keyword evidence="5" id="KW-1185">Reference proteome</keyword>
<dbReference type="PROSITE" id="PS50157">
    <property type="entry name" value="ZINC_FINGER_C2H2_2"/>
    <property type="match status" value="1"/>
</dbReference>
<protein>
    <recommendedName>
        <fullName evidence="3">C2H2-type domain-containing protein</fullName>
    </recommendedName>
</protein>
<evidence type="ECO:0000256" key="1">
    <source>
        <dbReference type="PROSITE-ProRule" id="PRU00042"/>
    </source>
</evidence>
<reference evidence="4" key="3">
    <citation type="journal article" date="2017" name="Nature">
        <title>Genome sequence of the progenitor of the wheat D genome Aegilops tauschii.</title>
        <authorList>
            <person name="Luo M.C."/>
            <person name="Gu Y.Q."/>
            <person name="Puiu D."/>
            <person name="Wang H."/>
            <person name="Twardziok S.O."/>
            <person name="Deal K.R."/>
            <person name="Huo N."/>
            <person name="Zhu T."/>
            <person name="Wang L."/>
            <person name="Wang Y."/>
            <person name="McGuire P.E."/>
            <person name="Liu S."/>
            <person name="Long H."/>
            <person name="Ramasamy R.K."/>
            <person name="Rodriguez J.C."/>
            <person name="Van S.L."/>
            <person name="Yuan L."/>
            <person name="Wang Z."/>
            <person name="Xia Z."/>
            <person name="Xiao L."/>
            <person name="Anderson O.D."/>
            <person name="Ouyang S."/>
            <person name="Liang Y."/>
            <person name="Zimin A.V."/>
            <person name="Pertea G."/>
            <person name="Qi P."/>
            <person name="Bennetzen J.L."/>
            <person name="Dai X."/>
            <person name="Dawson M.W."/>
            <person name="Muller H.G."/>
            <person name="Kugler K."/>
            <person name="Rivarola-Duarte L."/>
            <person name="Spannagl M."/>
            <person name="Mayer K.F.X."/>
            <person name="Lu F.H."/>
            <person name="Bevan M.W."/>
            <person name="Leroy P."/>
            <person name="Li P."/>
            <person name="You F.M."/>
            <person name="Sun Q."/>
            <person name="Liu Z."/>
            <person name="Lyons E."/>
            <person name="Wicker T."/>
            <person name="Salzberg S.L."/>
            <person name="Devos K.M."/>
            <person name="Dvorak J."/>
        </authorList>
    </citation>
    <scope>NUCLEOTIDE SEQUENCE [LARGE SCALE GENOMIC DNA]</scope>
    <source>
        <strain evidence="4">cv. AL8/78</strain>
    </source>
</reference>
<dbReference type="GO" id="GO:0003700">
    <property type="term" value="F:DNA-binding transcription factor activity"/>
    <property type="evidence" value="ECO:0007669"/>
    <property type="project" value="InterPro"/>
</dbReference>
<reference evidence="5" key="1">
    <citation type="journal article" date="2014" name="Science">
        <title>Ancient hybridizations among the ancestral genomes of bread wheat.</title>
        <authorList>
            <consortium name="International Wheat Genome Sequencing Consortium,"/>
            <person name="Marcussen T."/>
            <person name="Sandve S.R."/>
            <person name="Heier L."/>
            <person name="Spannagl M."/>
            <person name="Pfeifer M."/>
            <person name="Jakobsen K.S."/>
            <person name="Wulff B.B."/>
            <person name="Steuernagel B."/>
            <person name="Mayer K.F."/>
            <person name="Olsen O.A."/>
        </authorList>
    </citation>
    <scope>NUCLEOTIDE SEQUENCE [LARGE SCALE GENOMIC DNA]</scope>
    <source>
        <strain evidence="5">cv. AL8/78</strain>
    </source>
</reference>
<evidence type="ECO:0000256" key="2">
    <source>
        <dbReference type="SAM" id="MobiDB-lite"/>
    </source>
</evidence>
<dbReference type="InterPro" id="IPR013087">
    <property type="entry name" value="Znf_C2H2_type"/>
</dbReference>
<proteinExistence type="predicted"/>
<reference evidence="4" key="4">
    <citation type="submission" date="2019-03" db="UniProtKB">
        <authorList>
            <consortium name="EnsemblPlants"/>
        </authorList>
    </citation>
    <scope>IDENTIFICATION</scope>
</reference>
<dbReference type="Proteomes" id="UP000015105">
    <property type="component" value="Chromosome 4D"/>
</dbReference>
<keyword evidence="1" id="KW-0862">Zinc</keyword>
<dbReference type="GO" id="GO:0008270">
    <property type="term" value="F:zinc ion binding"/>
    <property type="evidence" value="ECO:0007669"/>
    <property type="project" value="UniProtKB-KW"/>
</dbReference>
<evidence type="ECO:0000313" key="5">
    <source>
        <dbReference type="Proteomes" id="UP000015105"/>
    </source>
</evidence>